<keyword evidence="1" id="KW-0812">Transmembrane</keyword>
<reference evidence="3 4" key="1">
    <citation type="submission" date="2016-04" db="EMBL/GenBank/DDBJ databases">
        <title>Draft genome sequence of freshwater magnetotactic bacteria Magnetospirillum marisnigri SP-1 and Magnetospirillum moscoviense BB-1.</title>
        <authorList>
            <person name="Koziaeva V."/>
            <person name="Dziuba M.V."/>
            <person name="Ivanov T.M."/>
            <person name="Kuznetsov B."/>
            <person name="Grouzdev D.S."/>
        </authorList>
    </citation>
    <scope>NUCLEOTIDE SEQUENCE [LARGE SCALE GENOMIC DNA]</scope>
    <source>
        <strain evidence="3 4">BB-1</strain>
    </source>
</reference>
<evidence type="ECO:0008006" key="5">
    <source>
        <dbReference type="Google" id="ProtNLM"/>
    </source>
</evidence>
<dbReference type="InterPro" id="IPR007039">
    <property type="entry name" value="TrbC/VirB2"/>
</dbReference>
<gene>
    <name evidence="3" type="ORF">A6A05_16365</name>
</gene>
<evidence type="ECO:0000313" key="4">
    <source>
        <dbReference type="Proteomes" id="UP000078543"/>
    </source>
</evidence>
<feature type="chain" id="PRO_5008091870" description="Type IV secretion system protein VirB2" evidence="2">
    <location>
        <begin position="25"/>
        <end position="101"/>
    </location>
</feature>
<keyword evidence="1" id="KW-0472">Membrane</keyword>
<dbReference type="Pfam" id="PF04956">
    <property type="entry name" value="TrbC"/>
    <property type="match status" value="1"/>
</dbReference>
<accession>A0A178MDR4</accession>
<dbReference type="OrthoDB" id="7365606at2"/>
<proteinExistence type="predicted"/>
<feature type="transmembrane region" description="Helical" evidence="1">
    <location>
        <begin position="74"/>
        <end position="95"/>
    </location>
</feature>
<dbReference type="AlphaFoldDB" id="A0A178MDR4"/>
<dbReference type="EMBL" id="LWQU01000177">
    <property type="protein sequence ID" value="OAN46165.1"/>
    <property type="molecule type" value="Genomic_DNA"/>
</dbReference>
<evidence type="ECO:0000313" key="3">
    <source>
        <dbReference type="EMBL" id="OAN46165.1"/>
    </source>
</evidence>
<comment type="caution">
    <text evidence="3">The sequence shown here is derived from an EMBL/GenBank/DDBJ whole genome shotgun (WGS) entry which is preliminary data.</text>
</comment>
<sequence>MSNNRVTFSAALALCALVALPAIAADADWVQPVNEGVKSLTASLVAIAGGVIGICIVGYAIWGAVKQRLEMQQFVTLFICGLLVGVGPAAITWWIGLFGKG</sequence>
<dbReference type="Proteomes" id="UP000078543">
    <property type="component" value="Unassembled WGS sequence"/>
</dbReference>
<evidence type="ECO:0000256" key="2">
    <source>
        <dbReference type="SAM" id="SignalP"/>
    </source>
</evidence>
<keyword evidence="2" id="KW-0732">Signal</keyword>
<organism evidence="3 4">
    <name type="scientific">Magnetospirillum moscoviense</name>
    <dbReference type="NCBI Taxonomy" id="1437059"/>
    <lineage>
        <taxon>Bacteria</taxon>
        <taxon>Pseudomonadati</taxon>
        <taxon>Pseudomonadota</taxon>
        <taxon>Alphaproteobacteria</taxon>
        <taxon>Rhodospirillales</taxon>
        <taxon>Rhodospirillaceae</taxon>
        <taxon>Magnetospirillum</taxon>
    </lineage>
</organism>
<dbReference type="STRING" id="1437059.A6A05_16365"/>
<keyword evidence="1" id="KW-1133">Transmembrane helix</keyword>
<protein>
    <recommendedName>
        <fullName evidence="5">Type IV secretion system protein VirB2</fullName>
    </recommendedName>
</protein>
<feature type="transmembrane region" description="Helical" evidence="1">
    <location>
        <begin position="40"/>
        <end position="62"/>
    </location>
</feature>
<keyword evidence="4" id="KW-1185">Reference proteome</keyword>
<name>A0A178MDR4_9PROT</name>
<feature type="signal peptide" evidence="2">
    <location>
        <begin position="1"/>
        <end position="24"/>
    </location>
</feature>
<dbReference type="RefSeq" id="WP_068503886.1">
    <property type="nucleotide sequence ID" value="NZ_LWQU01000177.1"/>
</dbReference>
<evidence type="ECO:0000256" key="1">
    <source>
        <dbReference type="SAM" id="Phobius"/>
    </source>
</evidence>